<evidence type="ECO:0000256" key="6">
    <source>
        <dbReference type="ARBA" id="ARBA00022771"/>
    </source>
</evidence>
<evidence type="ECO:0000256" key="10">
    <source>
        <dbReference type="ARBA" id="ARBA00023235"/>
    </source>
</evidence>
<evidence type="ECO:0000256" key="14">
    <source>
        <dbReference type="ARBA" id="ARBA00032877"/>
    </source>
</evidence>
<dbReference type="InterPro" id="IPR003602">
    <property type="entry name" value="Topo_IA_DNA-bd_dom"/>
</dbReference>
<dbReference type="InterPro" id="IPR003601">
    <property type="entry name" value="Topo_IA_2"/>
</dbReference>
<dbReference type="Pfam" id="PF01131">
    <property type="entry name" value="Topoisom_bac"/>
    <property type="match status" value="1"/>
</dbReference>
<dbReference type="EC" id="5.6.2.1" evidence="3"/>
<gene>
    <name evidence="18" type="ORF">TOI97_03035</name>
</gene>
<keyword evidence="9" id="KW-0238">DNA-binding</keyword>
<dbReference type="InterPro" id="IPR023405">
    <property type="entry name" value="Topo_IA_core_domain"/>
</dbReference>
<dbReference type="CDD" id="cd03362">
    <property type="entry name" value="TOPRIM_TopoIA_TopoIII"/>
    <property type="match status" value="1"/>
</dbReference>
<evidence type="ECO:0000256" key="1">
    <source>
        <dbReference type="ARBA" id="ARBA00000213"/>
    </source>
</evidence>
<dbReference type="Gene3D" id="3.30.65.10">
    <property type="entry name" value="Bacterial Topoisomerase I, domain 1"/>
    <property type="match status" value="1"/>
</dbReference>
<evidence type="ECO:0000256" key="7">
    <source>
        <dbReference type="ARBA" id="ARBA00022833"/>
    </source>
</evidence>
<dbReference type="InterPro" id="IPR013498">
    <property type="entry name" value="Topo_IA_Znf"/>
</dbReference>
<evidence type="ECO:0000256" key="13">
    <source>
        <dbReference type="ARBA" id="ARBA00032235"/>
    </source>
</evidence>
<evidence type="ECO:0000313" key="18">
    <source>
        <dbReference type="EMBL" id="MDY7218557.1"/>
    </source>
</evidence>
<evidence type="ECO:0000256" key="8">
    <source>
        <dbReference type="ARBA" id="ARBA00023029"/>
    </source>
</evidence>
<dbReference type="InterPro" id="IPR034144">
    <property type="entry name" value="TOPRIM_TopoIII"/>
</dbReference>
<feature type="region of interest" description="Disordered" evidence="15">
    <location>
        <begin position="449"/>
        <end position="471"/>
    </location>
</feature>
<dbReference type="SMART" id="SM00493">
    <property type="entry name" value="TOPRIM"/>
    <property type="match status" value="1"/>
</dbReference>
<evidence type="ECO:0000256" key="12">
    <source>
        <dbReference type="ARBA" id="ARBA00031985"/>
    </source>
</evidence>
<evidence type="ECO:0000256" key="9">
    <source>
        <dbReference type="ARBA" id="ARBA00023125"/>
    </source>
</evidence>
<dbReference type="SMART" id="SM00437">
    <property type="entry name" value="TOP1Ac"/>
    <property type="match status" value="1"/>
</dbReference>
<dbReference type="EMBL" id="JAXIVU010000002">
    <property type="protein sequence ID" value="MDY7218557.1"/>
    <property type="molecule type" value="Genomic_DNA"/>
</dbReference>
<dbReference type="InterPro" id="IPR013824">
    <property type="entry name" value="Topo_IA_cen_sub1"/>
</dbReference>
<dbReference type="RefSeq" id="WP_321552646.1">
    <property type="nucleotide sequence ID" value="NZ_JAXIVU010000002.1"/>
</dbReference>
<dbReference type="Pfam" id="PF01396">
    <property type="entry name" value="Zn_ribbon_Top1"/>
    <property type="match status" value="1"/>
</dbReference>
<evidence type="ECO:0000313" key="19">
    <source>
        <dbReference type="Proteomes" id="UP001294570"/>
    </source>
</evidence>
<proteinExistence type="inferred from homology"/>
<dbReference type="SUPFAM" id="SSF57783">
    <property type="entry name" value="Zinc beta-ribbon"/>
    <property type="match status" value="1"/>
</dbReference>
<evidence type="ECO:0000259" key="16">
    <source>
        <dbReference type="PROSITE" id="PS50880"/>
    </source>
</evidence>
<comment type="similarity">
    <text evidence="2">Belongs to the type IA topoisomerase family.</text>
</comment>
<dbReference type="PANTHER" id="PTHR11390">
    <property type="entry name" value="PROKARYOTIC DNA TOPOISOMERASE"/>
    <property type="match status" value="1"/>
</dbReference>
<dbReference type="Pfam" id="PF01751">
    <property type="entry name" value="Toprim"/>
    <property type="match status" value="1"/>
</dbReference>
<reference evidence="18 19" key="1">
    <citation type="submission" date="2023-12" db="EMBL/GenBank/DDBJ databases">
        <title>Denitrificimonas halotolerans sp. nov.,a novel species isolated from landfill leachate.</title>
        <authorList>
            <person name="Wang S."/>
        </authorList>
    </citation>
    <scope>NUCLEOTIDE SEQUENCE [LARGE SCALE GENOMIC DNA]</scope>
    <source>
        <strain evidence="18 19">JX-1</strain>
    </source>
</reference>
<dbReference type="Gene3D" id="3.40.50.140">
    <property type="match status" value="1"/>
</dbReference>
<dbReference type="InterPro" id="IPR013825">
    <property type="entry name" value="Topo_IA_cen_sub2"/>
</dbReference>
<keyword evidence="8" id="KW-0799">Topoisomerase</keyword>
<keyword evidence="7" id="KW-0862">Zinc</keyword>
<sequence>MRLFLCEKPSQGRDIAKSLGATKRGNGYYEGAGSVVTWCIGHLVETAPPETYDEALKKWSLQALPIVPQEWKMIVKKSTASQFKVVKSLLSKATELIIATDADREGEMIARELVDLCNYRGPIKRLWLSALNDASIQKALSQLKPGHETESLYYSALGRSRADWLIGMNLSRLFTLLGQRAGYQGVLSVGRVQTPTLKLVADRENQVKNFVPVPFWDLDVILQSESGGVVFAARWQCPEDLADEAGRCINQADAITAEQQIRNAAQATVQQLKTERKKEQPPLPYELGELQKICSSKFGLGAQATLDTVQSLYETHKIVTYPRVDTGYLPENMHSEAPAILRAMLQSDSQLGQLMTQCNSELKSPAWNDAKVTAHHGIIPTTEVAELSKLSQAERGVYDLIKMRYLAQFFPPHEFDKTEAIFTAARYTLKAVGKKIVVPGWRITLLKNNENKDQDGDSASKDDDAGQELPQLTEGHACPVIDCRIDAKKTKAPALFTEGTLIEAMKQVSRYVTDPRLKAKLRETTGIGTNATRAGIIKSLLDRKLIAQKGKRHLIAASEAHDLLAAVPAAISNPGTTAIWEQALDMVESGELTLDDFVSKQSTWIGNIVEKYQNQPFNIKITTEKTPACTLCSSPTRRRKGKNGDFYGCSKYPDCKGIVNIEPKKKTTRK</sequence>
<comment type="catalytic activity">
    <reaction evidence="1">
        <text>ATP-independent breakage of single-stranded DNA, followed by passage and rejoining.</text>
        <dbReference type="EC" id="5.6.2.1"/>
    </reaction>
</comment>
<dbReference type="Gene3D" id="1.10.290.10">
    <property type="entry name" value="Topoisomerase I, domain 4"/>
    <property type="match status" value="1"/>
</dbReference>
<dbReference type="PANTHER" id="PTHR11390:SF21">
    <property type="entry name" value="DNA TOPOISOMERASE 3-ALPHA"/>
    <property type="match status" value="1"/>
</dbReference>
<feature type="compositionally biased region" description="Basic and acidic residues" evidence="15">
    <location>
        <begin position="449"/>
        <end position="464"/>
    </location>
</feature>
<dbReference type="InterPro" id="IPR000380">
    <property type="entry name" value="Topo_IA"/>
</dbReference>
<evidence type="ECO:0000256" key="3">
    <source>
        <dbReference type="ARBA" id="ARBA00012891"/>
    </source>
</evidence>
<keyword evidence="4" id="KW-0479">Metal-binding</keyword>
<dbReference type="InterPro" id="IPR013826">
    <property type="entry name" value="Topo_IA_cen_sub3"/>
</dbReference>
<dbReference type="Proteomes" id="UP001294570">
    <property type="component" value="Unassembled WGS sequence"/>
</dbReference>
<evidence type="ECO:0000256" key="15">
    <source>
        <dbReference type="SAM" id="MobiDB-lite"/>
    </source>
</evidence>
<evidence type="ECO:0000256" key="2">
    <source>
        <dbReference type="ARBA" id="ARBA00009446"/>
    </source>
</evidence>
<dbReference type="InterPro" id="IPR005738">
    <property type="entry name" value="TopoIII"/>
</dbReference>
<accession>A0ABU5GNI9</accession>
<feature type="domain" description="Toprim" evidence="16">
    <location>
        <begin position="1"/>
        <end position="132"/>
    </location>
</feature>
<feature type="domain" description="Topo IA-type catalytic" evidence="17">
    <location>
        <begin position="149"/>
        <end position="609"/>
    </location>
</feature>
<dbReference type="Gene3D" id="1.10.460.10">
    <property type="entry name" value="Topoisomerase I, domain 2"/>
    <property type="match status" value="1"/>
</dbReference>
<dbReference type="InterPro" id="IPR006171">
    <property type="entry name" value="TOPRIM_dom"/>
</dbReference>
<evidence type="ECO:0000256" key="5">
    <source>
        <dbReference type="ARBA" id="ARBA00022737"/>
    </source>
</evidence>
<name>A0ABU5GNI9_9GAMM</name>
<organism evidence="18 19">
    <name type="scientific">Denitrificimonas halotolerans</name>
    <dbReference type="NCBI Taxonomy" id="3098930"/>
    <lineage>
        <taxon>Bacteria</taxon>
        <taxon>Pseudomonadati</taxon>
        <taxon>Pseudomonadota</taxon>
        <taxon>Gammaproteobacteria</taxon>
        <taxon>Pseudomonadales</taxon>
        <taxon>Pseudomonadaceae</taxon>
        <taxon>Denitrificimonas</taxon>
    </lineage>
</organism>
<keyword evidence="10 18" id="KW-0413">Isomerase</keyword>
<evidence type="ECO:0000259" key="17">
    <source>
        <dbReference type="PROSITE" id="PS52039"/>
    </source>
</evidence>
<dbReference type="Gene3D" id="2.70.20.10">
    <property type="entry name" value="Topoisomerase I, domain 3"/>
    <property type="match status" value="1"/>
</dbReference>
<dbReference type="SMART" id="SM00436">
    <property type="entry name" value="TOP1Bc"/>
    <property type="match status" value="1"/>
</dbReference>
<dbReference type="CDD" id="cd00186">
    <property type="entry name" value="TOP1Ac"/>
    <property type="match status" value="1"/>
</dbReference>
<dbReference type="PROSITE" id="PS52039">
    <property type="entry name" value="TOPO_IA_2"/>
    <property type="match status" value="1"/>
</dbReference>
<evidence type="ECO:0000256" key="4">
    <source>
        <dbReference type="ARBA" id="ARBA00022723"/>
    </source>
</evidence>
<protein>
    <recommendedName>
        <fullName evidence="3">DNA topoisomerase</fullName>
        <ecNumber evidence="3">5.6.2.1</ecNumber>
    </recommendedName>
    <alternativeName>
        <fullName evidence="14">Omega-protein</fullName>
    </alternativeName>
    <alternativeName>
        <fullName evidence="13">Relaxing enzyme</fullName>
    </alternativeName>
    <alternativeName>
        <fullName evidence="11">Swivelase</fullName>
    </alternativeName>
    <alternativeName>
        <fullName evidence="12">Untwisting enzyme</fullName>
    </alternativeName>
</protein>
<keyword evidence="19" id="KW-1185">Reference proteome</keyword>
<dbReference type="NCBIfam" id="TIGR01056">
    <property type="entry name" value="topB"/>
    <property type="match status" value="1"/>
</dbReference>
<evidence type="ECO:0000256" key="11">
    <source>
        <dbReference type="ARBA" id="ARBA00030003"/>
    </source>
</evidence>
<dbReference type="PROSITE" id="PS50880">
    <property type="entry name" value="TOPRIM"/>
    <property type="match status" value="1"/>
</dbReference>
<dbReference type="GO" id="GO:0003917">
    <property type="term" value="F:DNA topoisomerase type I (single strand cut, ATP-independent) activity"/>
    <property type="evidence" value="ECO:0007669"/>
    <property type="project" value="UniProtKB-EC"/>
</dbReference>
<dbReference type="NCBIfam" id="NF005829">
    <property type="entry name" value="PRK07726.1"/>
    <property type="match status" value="1"/>
</dbReference>
<comment type="caution">
    <text evidence="18">The sequence shown here is derived from an EMBL/GenBank/DDBJ whole genome shotgun (WGS) entry which is preliminary data.</text>
</comment>
<keyword evidence="5" id="KW-0677">Repeat</keyword>
<dbReference type="PRINTS" id="PR00417">
    <property type="entry name" value="PRTPISMRASEI"/>
</dbReference>
<dbReference type="InterPro" id="IPR013497">
    <property type="entry name" value="Topo_IA_cen"/>
</dbReference>
<keyword evidence="6" id="KW-0863">Zinc-finger</keyword>
<dbReference type="SUPFAM" id="SSF56712">
    <property type="entry name" value="Prokaryotic type I DNA topoisomerase"/>
    <property type="match status" value="1"/>
</dbReference>